<feature type="transmembrane region" description="Helical" evidence="6">
    <location>
        <begin position="281"/>
        <end position="299"/>
    </location>
</feature>
<keyword evidence="4 6" id="KW-1133">Transmembrane helix</keyword>
<comment type="caution">
    <text evidence="7">The sequence shown here is derived from an EMBL/GenBank/DDBJ whole genome shotgun (WGS) entry which is preliminary data.</text>
</comment>
<dbReference type="PANTHER" id="PTHR23513">
    <property type="entry name" value="INTEGRAL MEMBRANE EFFLUX PROTEIN-RELATED"/>
    <property type="match status" value="1"/>
</dbReference>
<dbReference type="SUPFAM" id="SSF103473">
    <property type="entry name" value="MFS general substrate transporter"/>
    <property type="match status" value="1"/>
</dbReference>
<dbReference type="Proteomes" id="UP000606991">
    <property type="component" value="Unassembled WGS sequence"/>
</dbReference>
<dbReference type="GO" id="GO:0005886">
    <property type="term" value="C:plasma membrane"/>
    <property type="evidence" value="ECO:0007669"/>
    <property type="project" value="UniProtKB-SubCell"/>
</dbReference>
<dbReference type="EMBL" id="JAEKNS010000115">
    <property type="protein sequence ID" value="MBJ7595387.1"/>
    <property type="molecule type" value="Genomic_DNA"/>
</dbReference>
<feature type="transmembrane region" description="Helical" evidence="6">
    <location>
        <begin position="251"/>
        <end position="274"/>
    </location>
</feature>
<evidence type="ECO:0000313" key="7">
    <source>
        <dbReference type="EMBL" id="MBJ7595387.1"/>
    </source>
</evidence>
<feature type="transmembrane region" description="Helical" evidence="6">
    <location>
        <begin position="47"/>
        <end position="66"/>
    </location>
</feature>
<evidence type="ECO:0000256" key="2">
    <source>
        <dbReference type="ARBA" id="ARBA00022475"/>
    </source>
</evidence>
<feature type="transmembrane region" description="Helical" evidence="6">
    <location>
        <begin position="305"/>
        <end position="327"/>
    </location>
</feature>
<dbReference type="Gene3D" id="1.20.1250.20">
    <property type="entry name" value="MFS general substrate transporter like domains"/>
    <property type="match status" value="1"/>
</dbReference>
<evidence type="ECO:0000256" key="3">
    <source>
        <dbReference type="ARBA" id="ARBA00022692"/>
    </source>
</evidence>
<evidence type="ECO:0000313" key="8">
    <source>
        <dbReference type="Proteomes" id="UP000606991"/>
    </source>
</evidence>
<dbReference type="PANTHER" id="PTHR23513:SF6">
    <property type="entry name" value="MAJOR FACILITATOR SUPERFAMILY ASSOCIATED DOMAIN-CONTAINING PROTEIN"/>
    <property type="match status" value="1"/>
</dbReference>
<feature type="transmembrane region" description="Helical" evidence="6">
    <location>
        <begin position="12"/>
        <end position="35"/>
    </location>
</feature>
<accession>A0A934NAK5</accession>
<evidence type="ECO:0000256" key="6">
    <source>
        <dbReference type="SAM" id="Phobius"/>
    </source>
</evidence>
<evidence type="ECO:0000256" key="5">
    <source>
        <dbReference type="ARBA" id="ARBA00023136"/>
    </source>
</evidence>
<feature type="transmembrane region" description="Helical" evidence="6">
    <location>
        <begin position="219"/>
        <end position="245"/>
    </location>
</feature>
<dbReference type="InterPro" id="IPR011701">
    <property type="entry name" value="MFS"/>
</dbReference>
<keyword evidence="2" id="KW-1003">Cell membrane</keyword>
<gene>
    <name evidence="7" type="ORF">JF886_11110</name>
</gene>
<proteinExistence type="predicted"/>
<dbReference type="CDD" id="cd06173">
    <property type="entry name" value="MFS_MefA_like"/>
    <property type="match status" value="1"/>
</dbReference>
<keyword evidence="3 6" id="KW-0812">Transmembrane</keyword>
<evidence type="ECO:0000256" key="4">
    <source>
        <dbReference type="ARBA" id="ARBA00022989"/>
    </source>
</evidence>
<feature type="transmembrane region" description="Helical" evidence="6">
    <location>
        <begin position="339"/>
        <end position="363"/>
    </location>
</feature>
<feature type="transmembrane region" description="Helical" evidence="6">
    <location>
        <begin position="369"/>
        <end position="387"/>
    </location>
</feature>
<dbReference type="InterPro" id="IPR036259">
    <property type="entry name" value="MFS_trans_sf"/>
</dbReference>
<protein>
    <submittedName>
        <fullName evidence="7">MFS transporter</fullName>
    </submittedName>
</protein>
<organism evidence="7 8">
    <name type="scientific">Candidatus Aeolococcus gillhamiae</name>
    <dbReference type="NCBI Taxonomy" id="3127015"/>
    <lineage>
        <taxon>Bacteria</taxon>
        <taxon>Bacillati</taxon>
        <taxon>Candidatus Dormiibacterota</taxon>
        <taxon>Candidatus Dormibacteria</taxon>
        <taxon>Candidatus Aeolococcales</taxon>
        <taxon>Candidatus Aeolococcaceae</taxon>
        <taxon>Candidatus Aeolococcus</taxon>
    </lineage>
</organism>
<dbReference type="Pfam" id="PF07690">
    <property type="entry name" value="MFS_1"/>
    <property type="match status" value="1"/>
</dbReference>
<keyword evidence="5 6" id="KW-0472">Membrane</keyword>
<dbReference type="AlphaFoldDB" id="A0A934NAK5"/>
<sequence length="411" mass="42475">MRGLLRHRDASLYISGQVVSLIGDTTLWLGLAIWVKQITGSASAAGLVFFVCSLGYLTGPLSGLVVDRVRRRPLMLLVNLASAATVLLILLVQGPAQLWLVYVVIGLYGASGALLGSAQSALLTVVLPEDLLAPANAAIQTGREACRLIAPLGGAGLVALTGTAKPVAVIDAASFVIAAVTLQLLHVREARPTQRENRWMTEISAGLRHVWRTPALRQIVTATAVAMLVVGFTETVIFVVVQVGLHEPATFVGVLMAFQGSGAVAGAVTAPWIIRKLGEGRTLAVGLSVFAVGDALLMVGAVPVAAVAIAIAGAGLPWAIVAFATSIQRRTPATLQGRTFAAADAVATLTQTLSIGVGAGLVLIADYRVLLGAMAAVVLVSAAWLATRTEQRVLLPSVSSRAPETETSAAE</sequence>
<name>A0A934NAK5_9BACT</name>
<feature type="transmembrane region" description="Helical" evidence="6">
    <location>
        <begin position="73"/>
        <end position="92"/>
    </location>
</feature>
<dbReference type="RefSeq" id="WP_337312450.1">
    <property type="nucleotide sequence ID" value="NZ_JAEKNS010000115.1"/>
</dbReference>
<evidence type="ECO:0000256" key="1">
    <source>
        <dbReference type="ARBA" id="ARBA00004651"/>
    </source>
</evidence>
<reference evidence="7 8" key="1">
    <citation type="submission" date="2020-10" db="EMBL/GenBank/DDBJ databases">
        <title>Ca. Dormibacterota MAGs.</title>
        <authorList>
            <person name="Montgomery K."/>
        </authorList>
    </citation>
    <scope>NUCLEOTIDE SEQUENCE [LARGE SCALE GENOMIC DNA]</scope>
    <source>
        <strain evidence="7">SC8812_S17_18</strain>
    </source>
</reference>
<dbReference type="GO" id="GO:0022857">
    <property type="term" value="F:transmembrane transporter activity"/>
    <property type="evidence" value="ECO:0007669"/>
    <property type="project" value="InterPro"/>
</dbReference>
<feature type="transmembrane region" description="Helical" evidence="6">
    <location>
        <begin position="98"/>
        <end position="118"/>
    </location>
</feature>
<comment type="subcellular location">
    <subcellularLocation>
        <location evidence="1">Cell membrane</location>
        <topology evidence="1">Multi-pass membrane protein</topology>
    </subcellularLocation>
</comment>